<feature type="chain" id="PRO_5045059614" evidence="8">
    <location>
        <begin position="22"/>
        <end position="294"/>
    </location>
</feature>
<evidence type="ECO:0000256" key="2">
    <source>
        <dbReference type="ARBA" id="ARBA00022485"/>
    </source>
</evidence>
<feature type="domain" description="4Fe-4S ferredoxin-type" evidence="9">
    <location>
        <begin position="260"/>
        <end position="285"/>
    </location>
</feature>
<keyword evidence="6" id="KW-0411">Iron-sulfur</keyword>
<evidence type="ECO:0000256" key="7">
    <source>
        <dbReference type="SAM" id="Phobius"/>
    </source>
</evidence>
<dbReference type="PANTHER" id="PTHR30176:SF3">
    <property type="entry name" value="FERREDOXIN-TYPE PROTEIN NAPH"/>
    <property type="match status" value="1"/>
</dbReference>
<sequence>MGKRLSFFRRHLRTWVQICFAALSNGYAAGFAKGTIYKGSSKLLCVPGLNCYSCPGALGSCPIGSFQAVIASRNYQFTFYVTGFLLFFGALLGRFVCGWLCPFGLVQDLLHKIPFVKKLRKLPGDRWLRFLKYVILVGFVIVLPLTVLDIVGQGQPWFCKYICPSGTLFAGIPLVASNPALQSALGWLFNWKVAVLVALLLLSVVVYRPFCCYLCPLGAIYGLFNPVALYRFRIDAQKCTHCGVCQRACPMDIPVHSAPNSPECIRCGKCKAACPHGAICSTLQRAHRAGGETS</sequence>
<dbReference type="InterPro" id="IPR017896">
    <property type="entry name" value="4Fe4S_Fe-S-bd"/>
</dbReference>
<evidence type="ECO:0000256" key="8">
    <source>
        <dbReference type="SAM" id="SignalP"/>
    </source>
</evidence>
<dbReference type="Gene3D" id="3.30.70.20">
    <property type="match status" value="1"/>
</dbReference>
<evidence type="ECO:0000313" key="11">
    <source>
        <dbReference type="Proteomes" id="UP001464378"/>
    </source>
</evidence>
<proteinExistence type="predicted"/>
<dbReference type="PROSITE" id="PS00198">
    <property type="entry name" value="4FE4S_FER_1"/>
    <property type="match status" value="2"/>
</dbReference>
<feature type="transmembrane region" description="Helical" evidence="7">
    <location>
        <begin position="188"/>
        <end position="207"/>
    </location>
</feature>
<dbReference type="EMBL" id="JBBMFK010000037">
    <property type="protein sequence ID" value="MEQ2444943.1"/>
    <property type="molecule type" value="Genomic_DNA"/>
</dbReference>
<feature type="domain" description="4Fe-4S ferredoxin-type" evidence="9">
    <location>
        <begin position="230"/>
        <end position="259"/>
    </location>
</feature>
<keyword evidence="7" id="KW-0472">Membrane</keyword>
<keyword evidence="11" id="KW-1185">Reference proteome</keyword>
<gene>
    <name evidence="10" type="ORF">WMO64_15925</name>
</gene>
<keyword evidence="7" id="KW-1133">Transmembrane helix</keyword>
<dbReference type="InterPro" id="IPR017900">
    <property type="entry name" value="4Fe4S_Fe_S_CS"/>
</dbReference>
<keyword evidence="2" id="KW-0004">4Fe-4S</keyword>
<dbReference type="Pfam" id="PF12801">
    <property type="entry name" value="Fer4_5"/>
    <property type="match status" value="3"/>
</dbReference>
<dbReference type="PROSITE" id="PS51379">
    <property type="entry name" value="4FE4S_FER_2"/>
    <property type="match status" value="2"/>
</dbReference>
<keyword evidence="7" id="KW-0812">Transmembrane</keyword>
<dbReference type="Proteomes" id="UP001464378">
    <property type="component" value="Unassembled WGS sequence"/>
</dbReference>
<evidence type="ECO:0000256" key="4">
    <source>
        <dbReference type="ARBA" id="ARBA00022982"/>
    </source>
</evidence>
<feature type="transmembrane region" description="Helical" evidence="7">
    <location>
        <begin position="84"/>
        <end position="110"/>
    </location>
</feature>
<feature type="signal peptide" evidence="8">
    <location>
        <begin position="1"/>
        <end position="21"/>
    </location>
</feature>
<keyword evidence="4" id="KW-0249">Electron transport</keyword>
<dbReference type="PANTHER" id="PTHR30176">
    <property type="entry name" value="FERREDOXIN-TYPE PROTEIN NAPH"/>
    <property type="match status" value="1"/>
</dbReference>
<comment type="caution">
    <text evidence="10">The sequence shown here is derived from an EMBL/GenBank/DDBJ whole genome shotgun (WGS) entry which is preliminary data.</text>
</comment>
<protein>
    <submittedName>
        <fullName evidence="10">4Fe-4S binding protein</fullName>
    </submittedName>
</protein>
<evidence type="ECO:0000256" key="3">
    <source>
        <dbReference type="ARBA" id="ARBA00022723"/>
    </source>
</evidence>
<keyword evidence="3" id="KW-0479">Metal-binding</keyword>
<keyword evidence="8" id="KW-0732">Signal</keyword>
<dbReference type="SUPFAM" id="SSF54862">
    <property type="entry name" value="4Fe-4S ferredoxins"/>
    <property type="match status" value="1"/>
</dbReference>
<dbReference type="RefSeq" id="WP_349232614.1">
    <property type="nucleotide sequence ID" value="NZ_JBBMFK010000037.1"/>
</dbReference>
<keyword evidence="5" id="KW-0408">Iron</keyword>
<keyword evidence="1" id="KW-0813">Transport</keyword>
<feature type="transmembrane region" description="Helical" evidence="7">
    <location>
        <begin position="130"/>
        <end position="151"/>
    </location>
</feature>
<organism evidence="10 11">
    <name type="scientific">Pseudoflavonifractor intestinihominis</name>
    <dbReference type="NCBI Taxonomy" id="3133171"/>
    <lineage>
        <taxon>Bacteria</taxon>
        <taxon>Bacillati</taxon>
        <taxon>Bacillota</taxon>
        <taxon>Clostridia</taxon>
        <taxon>Eubacteriales</taxon>
        <taxon>Oscillospiraceae</taxon>
        <taxon>Pseudoflavonifractor</taxon>
    </lineage>
</organism>
<evidence type="ECO:0000259" key="9">
    <source>
        <dbReference type="PROSITE" id="PS51379"/>
    </source>
</evidence>
<evidence type="ECO:0000256" key="1">
    <source>
        <dbReference type="ARBA" id="ARBA00022448"/>
    </source>
</evidence>
<dbReference type="InterPro" id="IPR051684">
    <property type="entry name" value="Electron_Trans/Redox"/>
</dbReference>
<reference evidence="10 11" key="1">
    <citation type="submission" date="2024-03" db="EMBL/GenBank/DDBJ databases">
        <title>Human intestinal bacterial collection.</title>
        <authorList>
            <person name="Pauvert C."/>
            <person name="Hitch T.C.A."/>
            <person name="Clavel T."/>
        </authorList>
    </citation>
    <scope>NUCLEOTIDE SEQUENCE [LARGE SCALE GENOMIC DNA]</scope>
    <source>
        <strain evidence="10 11">CLA-AP-H29</strain>
    </source>
</reference>
<evidence type="ECO:0000256" key="5">
    <source>
        <dbReference type="ARBA" id="ARBA00023004"/>
    </source>
</evidence>
<name>A0ABV1EG20_9FIRM</name>
<evidence type="ECO:0000313" key="10">
    <source>
        <dbReference type="EMBL" id="MEQ2444943.1"/>
    </source>
</evidence>
<accession>A0ABV1EG20</accession>
<evidence type="ECO:0000256" key="6">
    <source>
        <dbReference type="ARBA" id="ARBA00023014"/>
    </source>
</evidence>
<dbReference type="Pfam" id="PF13237">
    <property type="entry name" value="Fer4_10"/>
    <property type="match status" value="1"/>
</dbReference>